<evidence type="ECO:0000256" key="9">
    <source>
        <dbReference type="PROSITE-ProRule" id="PRU00450"/>
    </source>
</evidence>
<evidence type="ECO:0000256" key="7">
    <source>
        <dbReference type="ARBA" id="ARBA00022801"/>
    </source>
</evidence>
<evidence type="ECO:0000256" key="3">
    <source>
        <dbReference type="ARBA" id="ARBA00022695"/>
    </source>
</evidence>
<dbReference type="PANTHER" id="PTHR41694:SF3">
    <property type="entry name" value="RNA-DIRECTED DNA POLYMERASE-RELATED"/>
    <property type="match status" value="1"/>
</dbReference>
<dbReference type="GO" id="GO:0035613">
    <property type="term" value="F:RNA stem-loop binding"/>
    <property type="evidence" value="ECO:0007669"/>
    <property type="project" value="TreeGrafter"/>
</dbReference>
<evidence type="ECO:0000313" key="12">
    <source>
        <dbReference type="EMBL" id="NXW60802.1"/>
    </source>
</evidence>
<keyword evidence="7" id="KW-0378">Hydrolase</keyword>
<evidence type="ECO:0000256" key="5">
    <source>
        <dbReference type="ARBA" id="ARBA00022723"/>
    </source>
</evidence>
<dbReference type="GO" id="GO:0016787">
    <property type="term" value="F:hydrolase activity"/>
    <property type="evidence" value="ECO:0007669"/>
    <property type="project" value="UniProtKB-KW"/>
</dbReference>
<dbReference type="PROSITE" id="PS50876">
    <property type="entry name" value="ZF_INTEGRASE"/>
    <property type="match status" value="1"/>
</dbReference>
<dbReference type="InterPro" id="IPR017856">
    <property type="entry name" value="Integrase-like_N"/>
</dbReference>
<dbReference type="SUPFAM" id="SSF53098">
    <property type="entry name" value="Ribonuclease H-like"/>
    <property type="match status" value="1"/>
</dbReference>
<dbReference type="OrthoDB" id="9386368at2759"/>
<keyword evidence="9" id="KW-0863">Zinc-finger</keyword>
<dbReference type="Pfam" id="PF02022">
    <property type="entry name" value="Integrase_Zn"/>
    <property type="match status" value="1"/>
</dbReference>
<dbReference type="PROSITE" id="PS50994">
    <property type="entry name" value="INTEGRASE"/>
    <property type="match status" value="1"/>
</dbReference>
<keyword evidence="5" id="KW-0479">Metal-binding</keyword>
<dbReference type="Gene3D" id="3.30.420.10">
    <property type="entry name" value="Ribonuclease H-like superfamily/Ribonuclease H"/>
    <property type="match status" value="1"/>
</dbReference>
<dbReference type="GO" id="GO:0003964">
    <property type="term" value="F:RNA-directed DNA polymerase activity"/>
    <property type="evidence" value="ECO:0007669"/>
    <property type="project" value="UniProtKB-KW"/>
</dbReference>
<evidence type="ECO:0000259" key="10">
    <source>
        <dbReference type="PROSITE" id="PS50876"/>
    </source>
</evidence>
<comment type="caution">
    <text evidence="12">The sequence shown here is derived from an EMBL/GenBank/DDBJ whole genome shotgun (WGS) entry which is preliminary data.</text>
</comment>
<keyword evidence="2" id="KW-0808">Transferase</keyword>
<evidence type="ECO:0000256" key="8">
    <source>
        <dbReference type="ARBA" id="ARBA00022918"/>
    </source>
</evidence>
<sequence>LGKGNDIADQLVSVTVPLNEFQQARMAHDTFHQNARGLHKQFRISLTDARGIVKSCPVCSQRGPGLGMGVNPRGLGPNEVWQMDVTHVPSFGKLKYVHVTIDTFSGFIWATAQ</sequence>
<dbReference type="InterPro" id="IPR036397">
    <property type="entry name" value="RNaseH_sf"/>
</dbReference>
<keyword evidence="4" id="KW-0540">Nuclease</keyword>
<keyword evidence="8" id="KW-0695">RNA-directed DNA polymerase</keyword>
<dbReference type="GO" id="GO:0004519">
    <property type="term" value="F:endonuclease activity"/>
    <property type="evidence" value="ECO:0007669"/>
    <property type="project" value="UniProtKB-KW"/>
</dbReference>
<feature type="non-terminal residue" evidence="12">
    <location>
        <position position="1"/>
    </location>
</feature>
<dbReference type="GO" id="GO:0015074">
    <property type="term" value="P:DNA integration"/>
    <property type="evidence" value="ECO:0007669"/>
    <property type="project" value="InterPro"/>
</dbReference>
<dbReference type="EC" id="2.7.7.49" evidence="1"/>
<dbReference type="InterPro" id="IPR012337">
    <property type="entry name" value="RNaseH-like_sf"/>
</dbReference>
<feature type="domain" description="Integrase-type" evidence="10">
    <location>
        <begin position="19"/>
        <end position="60"/>
    </location>
</feature>
<dbReference type="PANTHER" id="PTHR41694">
    <property type="entry name" value="ENDOGENOUS RETROVIRUS GROUP K MEMBER POL PROTEIN"/>
    <property type="match status" value="1"/>
</dbReference>
<dbReference type="Pfam" id="PF00665">
    <property type="entry name" value="rve"/>
    <property type="match status" value="1"/>
</dbReference>
<accession>A0A7L4DHE7</accession>
<keyword evidence="3" id="KW-0548">Nucleotidyltransferase</keyword>
<organism evidence="12 13">
    <name type="scientific">Eurystomus gularis</name>
    <dbReference type="NCBI Taxonomy" id="325343"/>
    <lineage>
        <taxon>Eukaryota</taxon>
        <taxon>Metazoa</taxon>
        <taxon>Chordata</taxon>
        <taxon>Craniata</taxon>
        <taxon>Vertebrata</taxon>
        <taxon>Euteleostomi</taxon>
        <taxon>Archelosauria</taxon>
        <taxon>Archosauria</taxon>
        <taxon>Dinosauria</taxon>
        <taxon>Saurischia</taxon>
        <taxon>Theropoda</taxon>
        <taxon>Coelurosauria</taxon>
        <taxon>Aves</taxon>
        <taxon>Neognathae</taxon>
        <taxon>Neoaves</taxon>
        <taxon>Telluraves</taxon>
        <taxon>Coraciimorphae</taxon>
        <taxon>Coraciiformes</taxon>
        <taxon>Coraciidae</taxon>
        <taxon>Eurystomus</taxon>
    </lineage>
</organism>
<dbReference type="InterPro" id="IPR003308">
    <property type="entry name" value="Integrase_Zn-bd_dom_N"/>
</dbReference>
<dbReference type="AlphaFoldDB" id="A0A7L4DHE7"/>
<gene>
    <name evidence="12" type="primary">Ervk6_1</name>
    <name evidence="12" type="ORF">EURGUL_R15497</name>
</gene>
<dbReference type="Proteomes" id="UP000541249">
    <property type="component" value="Unassembled WGS sequence"/>
</dbReference>
<name>A0A7L4DHE7_9AVES</name>
<evidence type="ECO:0000259" key="11">
    <source>
        <dbReference type="PROSITE" id="PS50994"/>
    </source>
</evidence>
<reference evidence="12 13" key="1">
    <citation type="submission" date="2019-09" db="EMBL/GenBank/DDBJ databases">
        <title>Bird 10,000 Genomes (B10K) Project - Family phase.</title>
        <authorList>
            <person name="Zhang G."/>
        </authorList>
    </citation>
    <scope>NUCLEOTIDE SEQUENCE [LARGE SCALE GENOMIC DNA]</scope>
    <source>
        <strain evidence="12">B10K-DU-002-51</strain>
        <tissue evidence="12">Muscle</tissue>
    </source>
</reference>
<keyword evidence="13" id="KW-1185">Reference proteome</keyword>
<protein>
    <recommendedName>
        <fullName evidence="1">RNA-directed DNA polymerase</fullName>
        <ecNumber evidence="1">2.7.7.49</ecNumber>
    </recommendedName>
</protein>
<feature type="non-terminal residue" evidence="12">
    <location>
        <position position="113"/>
    </location>
</feature>
<dbReference type="SUPFAM" id="SSF46919">
    <property type="entry name" value="N-terminal Zn binding domain of HIV integrase"/>
    <property type="match status" value="1"/>
</dbReference>
<dbReference type="Gene3D" id="1.10.10.200">
    <property type="match status" value="1"/>
</dbReference>
<evidence type="ECO:0000256" key="2">
    <source>
        <dbReference type="ARBA" id="ARBA00022679"/>
    </source>
</evidence>
<feature type="domain" description="Integrase catalytic" evidence="11">
    <location>
        <begin position="73"/>
        <end position="113"/>
    </location>
</feature>
<keyword evidence="9" id="KW-0862">Zinc</keyword>
<evidence type="ECO:0000256" key="1">
    <source>
        <dbReference type="ARBA" id="ARBA00012493"/>
    </source>
</evidence>
<evidence type="ECO:0000256" key="4">
    <source>
        <dbReference type="ARBA" id="ARBA00022722"/>
    </source>
</evidence>
<proteinExistence type="predicted"/>
<dbReference type="GO" id="GO:0008270">
    <property type="term" value="F:zinc ion binding"/>
    <property type="evidence" value="ECO:0007669"/>
    <property type="project" value="UniProtKB-KW"/>
</dbReference>
<dbReference type="InterPro" id="IPR001584">
    <property type="entry name" value="Integrase_cat-core"/>
</dbReference>
<dbReference type="EMBL" id="VZZY01014956">
    <property type="protein sequence ID" value="NXW60802.1"/>
    <property type="molecule type" value="Genomic_DNA"/>
</dbReference>
<evidence type="ECO:0000256" key="6">
    <source>
        <dbReference type="ARBA" id="ARBA00022759"/>
    </source>
</evidence>
<keyword evidence="6" id="KW-0255">Endonuclease</keyword>
<evidence type="ECO:0000313" key="13">
    <source>
        <dbReference type="Proteomes" id="UP000541249"/>
    </source>
</evidence>